<proteinExistence type="inferred from homology"/>
<dbReference type="EMBL" id="KF900431">
    <property type="protein sequence ID" value="AIE94795.1"/>
    <property type="molecule type" value="Genomic_DNA"/>
</dbReference>
<dbReference type="InterPro" id="IPR001509">
    <property type="entry name" value="Epimerase_deHydtase"/>
</dbReference>
<dbReference type="InterPro" id="IPR051225">
    <property type="entry name" value="NAD(P)_epim/dehydratase"/>
</dbReference>
<protein>
    <submittedName>
        <fullName evidence="3">NAD dependent epimerase/dehydratase family protein</fullName>
    </submittedName>
</protein>
<sequence length="334" mass="37156">MKRTFNDSLGINIKQYICCVMMILVTGAAGQIGTDLTTTLREKFGNQNVVAMGRKTPMSENITDGGPCVMGDVTDIEGYRKIVDDYQIDTVYHLAAILSATGESNPPLCYDVNLNGLYNVLEVAKEKGQRLFCPSSIAVFGPGTPLENTPQETVLKPTTMYGVTKVAGELLCDYYFHKYGVDVRGIRYPGLISWQTRPTGGTTDYAVDIYYEAVLNNKYECFVRADTKLPMMYMPDAIKGTLDLMDAPLENLKHHSDFNFAGMSFSAQELADCVSARMPGFECTFKPDSRQNIADSWPDSIDDSAASEEWGWKPSYDLEKMSDDMLENLKRKLG</sequence>
<accession>A0A075FSX2</accession>
<dbReference type="FunFam" id="3.40.50.720:FF:000077">
    <property type="entry name" value="L-threonine 3-dehydrogenase, mitochondrial"/>
    <property type="match status" value="1"/>
</dbReference>
<dbReference type="PANTHER" id="PTHR42687:SF1">
    <property type="entry name" value="L-THREONINE 3-DEHYDROGENASE, MITOCHONDRIAL"/>
    <property type="match status" value="1"/>
</dbReference>
<dbReference type="GO" id="GO:0008743">
    <property type="term" value="F:L-threonine 3-dehydrogenase activity"/>
    <property type="evidence" value="ECO:0007669"/>
    <property type="project" value="TreeGrafter"/>
</dbReference>
<dbReference type="SUPFAM" id="SSF51735">
    <property type="entry name" value="NAD(P)-binding Rossmann-fold domains"/>
    <property type="match status" value="1"/>
</dbReference>
<evidence type="ECO:0000259" key="2">
    <source>
        <dbReference type="Pfam" id="PF01370"/>
    </source>
</evidence>
<dbReference type="AlphaFoldDB" id="A0A075FSX2"/>
<dbReference type="Gene3D" id="3.40.50.720">
    <property type="entry name" value="NAD(P)-binding Rossmann-like Domain"/>
    <property type="match status" value="1"/>
</dbReference>
<comment type="similarity">
    <text evidence="1">Belongs to the NAD(P)-dependent epimerase/dehydratase family.</text>
</comment>
<dbReference type="InterPro" id="IPR036291">
    <property type="entry name" value="NAD(P)-bd_dom_sf"/>
</dbReference>
<name>A0A075FSX2_9EURY</name>
<reference evidence="3" key="1">
    <citation type="journal article" date="2014" name="Genome Biol. Evol.">
        <title>Pangenome evidence for extensive interdomain horizontal transfer affecting lineage core and shell genes in uncultured planktonic thaumarchaeota and euryarchaeota.</title>
        <authorList>
            <person name="Deschamps P."/>
            <person name="Zivanovic Y."/>
            <person name="Moreira D."/>
            <person name="Rodriguez-Valera F."/>
            <person name="Lopez-Garcia P."/>
        </authorList>
    </citation>
    <scope>NUCLEOTIDE SEQUENCE</scope>
</reference>
<evidence type="ECO:0000256" key="1">
    <source>
        <dbReference type="ARBA" id="ARBA00007637"/>
    </source>
</evidence>
<evidence type="ECO:0000313" key="3">
    <source>
        <dbReference type="EMBL" id="AIE94795.1"/>
    </source>
</evidence>
<dbReference type="Pfam" id="PF01370">
    <property type="entry name" value="Epimerase"/>
    <property type="match status" value="1"/>
</dbReference>
<organism evidence="3">
    <name type="scientific">uncultured marine group II/III euryarchaeote AD1000_53_H05</name>
    <dbReference type="NCBI Taxonomy" id="1457782"/>
    <lineage>
        <taxon>Archaea</taxon>
        <taxon>Methanobacteriati</taxon>
        <taxon>Methanobacteriota</taxon>
        <taxon>environmental samples</taxon>
    </lineage>
</organism>
<dbReference type="GO" id="GO:0006567">
    <property type="term" value="P:L-threonine catabolic process"/>
    <property type="evidence" value="ECO:0007669"/>
    <property type="project" value="TreeGrafter"/>
</dbReference>
<dbReference type="PANTHER" id="PTHR42687">
    <property type="entry name" value="L-THREONINE 3-DEHYDROGENASE"/>
    <property type="match status" value="1"/>
</dbReference>
<feature type="domain" description="NAD-dependent epimerase/dehydratase" evidence="2">
    <location>
        <begin position="23"/>
        <end position="250"/>
    </location>
</feature>